<dbReference type="RefSeq" id="WP_147395720.1">
    <property type="nucleotide sequence ID" value="NZ_RAXZ01000123.1"/>
</dbReference>
<dbReference type="AlphaFoldDB" id="A0A3A8FT06"/>
<comment type="caution">
    <text evidence="2">The sequence shown here is derived from an EMBL/GenBank/DDBJ whole genome shotgun (WGS) entry which is preliminary data.</text>
</comment>
<dbReference type="SUPFAM" id="SSF52540">
    <property type="entry name" value="P-loop containing nucleoside triphosphate hydrolases"/>
    <property type="match status" value="1"/>
</dbReference>
<dbReference type="Proteomes" id="UP000281084">
    <property type="component" value="Unassembled WGS sequence"/>
</dbReference>
<dbReference type="InterPro" id="IPR002611">
    <property type="entry name" value="IstB_ATP-bd"/>
</dbReference>
<feature type="non-terminal residue" evidence="2">
    <location>
        <position position="108"/>
    </location>
</feature>
<dbReference type="Gene3D" id="3.40.50.300">
    <property type="entry name" value="P-loop containing nucleotide triphosphate hydrolases"/>
    <property type="match status" value="1"/>
</dbReference>
<evidence type="ECO:0000259" key="1">
    <source>
        <dbReference type="Pfam" id="PF01695"/>
    </source>
</evidence>
<dbReference type="InterPro" id="IPR020591">
    <property type="entry name" value="Chromosome_initiator_DnaA-like"/>
</dbReference>
<organism evidence="2 3">
    <name type="scientific">Acinetobacter cumulans</name>
    <dbReference type="NCBI Taxonomy" id="2136182"/>
    <lineage>
        <taxon>Bacteria</taxon>
        <taxon>Pseudomonadati</taxon>
        <taxon>Pseudomonadota</taxon>
        <taxon>Gammaproteobacteria</taxon>
        <taxon>Moraxellales</taxon>
        <taxon>Moraxellaceae</taxon>
        <taxon>Acinetobacter</taxon>
    </lineage>
</organism>
<dbReference type="GO" id="GO:0005524">
    <property type="term" value="F:ATP binding"/>
    <property type="evidence" value="ECO:0007669"/>
    <property type="project" value="UniProtKB-KW"/>
</dbReference>
<feature type="non-terminal residue" evidence="2">
    <location>
        <position position="1"/>
    </location>
</feature>
<name>A0A3A8FT06_9GAMM</name>
<dbReference type="PANTHER" id="PTHR30050:SF4">
    <property type="entry name" value="ATP-BINDING PROTEIN RV3427C IN INSERTION SEQUENCE-RELATED"/>
    <property type="match status" value="1"/>
</dbReference>
<feature type="domain" description="IstB-like ATP-binding" evidence="1">
    <location>
        <begin position="27"/>
        <end position="108"/>
    </location>
</feature>
<protein>
    <submittedName>
        <fullName evidence="2">ATP-binding protein</fullName>
    </submittedName>
</protein>
<dbReference type="CDD" id="cd00009">
    <property type="entry name" value="AAA"/>
    <property type="match status" value="1"/>
</dbReference>
<gene>
    <name evidence="2" type="ORF">D7V64_17585</name>
</gene>
<accession>A0A3A8FT06</accession>
<keyword evidence="2" id="KW-0067">ATP-binding</keyword>
<dbReference type="GO" id="GO:0006260">
    <property type="term" value="P:DNA replication"/>
    <property type="evidence" value="ECO:0007669"/>
    <property type="project" value="TreeGrafter"/>
</dbReference>
<reference evidence="2 3" key="1">
    <citation type="submission" date="2018-09" db="EMBL/GenBank/DDBJ databases">
        <title>The draft genome of Acinetobacter spp. strains.</title>
        <authorList>
            <person name="Qin J."/>
            <person name="Feng Y."/>
            <person name="Zong Z."/>
        </authorList>
    </citation>
    <scope>NUCLEOTIDE SEQUENCE [LARGE SCALE GENOMIC DNA]</scope>
    <source>
        <strain evidence="2 3">WCHAc060002</strain>
    </source>
</reference>
<dbReference type="PRINTS" id="PR00051">
    <property type="entry name" value="DNAA"/>
</dbReference>
<dbReference type="Pfam" id="PF01695">
    <property type="entry name" value="IstB_IS21"/>
    <property type="match status" value="1"/>
</dbReference>
<keyword evidence="2" id="KW-0547">Nucleotide-binding</keyword>
<evidence type="ECO:0000313" key="3">
    <source>
        <dbReference type="Proteomes" id="UP000281084"/>
    </source>
</evidence>
<dbReference type="InterPro" id="IPR027417">
    <property type="entry name" value="P-loop_NTPase"/>
</dbReference>
<evidence type="ECO:0000313" key="2">
    <source>
        <dbReference type="EMBL" id="RKG45714.1"/>
    </source>
</evidence>
<dbReference type="PANTHER" id="PTHR30050">
    <property type="entry name" value="CHROMOSOMAL REPLICATION INITIATOR PROTEIN DNAA"/>
    <property type="match status" value="1"/>
</dbReference>
<sequence length="108" mass="11973">HKDSGFRNYQAAHEGQSKALASCVNFAKSMIVGHKRNLIMTGKTGTGKTHLSCATARTLLNKGIQVRYITSEDMANEIANAWKKPDDSESSAVYRFTDYDLLILDEYG</sequence>
<proteinExistence type="predicted"/>
<dbReference type="EMBL" id="RAXZ01000123">
    <property type="protein sequence ID" value="RKG45714.1"/>
    <property type="molecule type" value="Genomic_DNA"/>
</dbReference>